<dbReference type="AlphaFoldDB" id="A0A837B217"/>
<keyword evidence="2" id="KW-1185">Reference proteome</keyword>
<protein>
    <submittedName>
        <fullName evidence="1">Uncharacterized protein</fullName>
    </submittedName>
</protein>
<proteinExistence type="predicted"/>
<comment type="caution">
    <text evidence="1">The sequence shown here is derived from an EMBL/GenBank/DDBJ whole genome shotgun (WGS) entry which is preliminary data.</text>
</comment>
<sequence>MINAIYYFHYYFQKVDKGYNNNDLPVFCVGVGFNKGQCAVFKQGVSIPMGFH</sequence>
<dbReference type="Proteomes" id="UP000027170">
    <property type="component" value="Unassembled WGS sequence"/>
</dbReference>
<evidence type="ECO:0000313" key="2">
    <source>
        <dbReference type="Proteomes" id="UP000027170"/>
    </source>
</evidence>
<evidence type="ECO:0000313" key="1">
    <source>
        <dbReference type="EMBL" id="KDN15547.1"/>
    </source>
</evidence>
<dbReference type="RefSeq" id="WP_155266506.1">
    <property type="nucleotide sequence ID" value="NZ_MDUY01000056.1"/>
</dbReference>
<reference evidence="1 2" key="1">
    <citation type="submission" date="2014-03" db="EMBL/GenBank/DDBJ databases">
        <title>The genomes of two eusocial bee gut symbionts.</title>
        <authorList>
            <person name="Kwong W.K."/>
            <person name="Engel P."/>
            <person name="Koch H."/>
            <person name="Moran N.A."/>
        </authorList>
    </citation>
    <scope>NUCLEOTIDE SEQUENCE [LARGE SCALE GENOMIC DNA]</scope>
    <source>
        <strain evidence="2">wkB29</strain>
    </source>
</reference>
<name>A0A837B217_9NEIS</name>
<organism evidence="1 2">
    <name type="scientific">Snodgrassella communis</name>
    <dbReference type="NCBI Taxonomy" id="2946699"/>
    <lineage>
        <taxon>Bacteria</taxon>
        <taxon>Pseudomonadati</taxon>
        <taxon>Pseudomonadota</taxon>
        <taxon>Betaproteobacteria</taxon>
        <taxon>Neisseriales</taxon>
        <taxon>Neisseriaceae</taxon>
        <taxon>Snodgrassella</taxon>
    </lineage>
</organism>
<dbReference type="EMBL" id="JFZV01000002">
    <property type="protein sequence ID" value="KDN15547.1"/>
    <property type="molecule type" value="Genomic_DNA"/>
</dbReference>
<accession>A0A837B217</accession>
<gene>
    <name evidence="1" type="ORF">SALWKB29_0651</name>
</gene>